<feature type="transmembrane region" description="Helical" evidence="5">
    <location>
        <begin position="156"/>
        <end position="176"/>
    </location>
</feature>
<keyword evidence="3 5" id="KW-1133">Transmembrane helix</keyword>
<dbReference type="SUPFAM" id="SSF81321">
    <property type="entry name" value="Family A G protein-coupled receptor-like"/>
    <property type="match status" value="1"/>
</dbReference>
<comment type="subcellular location">
    <subcellularLocation>
        <location evidence="1">Membrane</location>
        <topology evidence="1">Multi-pass membrane protein</topology>
    </subcellularLocation>
</comment>
<dbReference type="PANTHER" id="PTHR23112">
    <property type="entry name" value="G PROTEIN-COUPLED RECEPTOR 157-RELATED"/>
    <property type="match status" value="1"/>
</dbReference>
<feature type="transmembrane region" description="Helical" evidence="5">
    <location>
        <begin position="308"/>
        <end position="331"/>
    </location>
</feature>
<evidence type="ECO:0000256" key="2">
    <source>
        <dbReference type="ARBA" id="ARBA00022692"/>
    </source>
</evidence>
<dbReference type="InterPro" id="IPR017452">
    <property type="entry name" value="GPCR_Rhodpsn_7TM"/>
</dbReference>
<dbReference type="GO" id="GO:0005886">
    <property type="term" value="C:plasma membrane"/>
    <property type="evidence" value="ECO:0007669"/>
    <property type="project" value="TreeGrafter"/>
</dbReference>
<feature type="transmembrane region" description="Helical" evidence="5">
    <location>
        <begin position="27"/>
        <end position="52"/>
    </location>
</feature>
<keyword evidence="4 5" id="KW-0472">Membrane</keyword>
<protein>
    <recommendedName>
        <fullName evidence="6">G-protein coupled receptors family 1 profile domain-containing protein</fullName>
    </recommendedName>
</protein>
<evidence type="ECO:0000256" key="3">
    <source>
        <dbReference type="ARBA" id="ARBA00022989"/>
    </source>
</evidence>
<dbReference type="GO" id="GO:0004930">
    <property type="term" value="F:G protein-coupled receptor activity"/>
    <property type="evidence" value="ECO:0007669"/>
    <property type="project" value="TreeGrafter"/>
</dbReference>
<feature type="transmembrane region" description="Helical" evidence="5">
    <location>
        <begin position="227"/>
        <end position="255"/>
    </location>
</feature>
<feature type="domain" description="G-protein coupled receptors family 1 profile" evidence="6">
    <location>
        <begin position="42"/>
        <end position="329"/>
    </location>
</feature>
<organism evidence="7 8">
    <name type="scientific">Lymnaea stagnalis</name>
    <name type="common">Great pond snail</name>
    <name type="synonym">Helix stagnalis</name>
    <dbReference type="NCBI Taxonomy" id="6523"/>
    <lineage>
        <taxon>Eukaryota</taxon>
        <taxon>Metazoa</taxon>
        <taxon>Spiralia</taxon>
        <taxon>Lophotrochozoa</taxon>
        <taxon>Mollusca</taxon>
        <taxon>Gastropoda</taxon>
        <taxon>Heterobranchia</taxon>
        <taxon>Euthyneura</taxon>
        <taxon>Panpulmonata</taxon>
        <taxon>Hygrophila</taxon>
        <taxon>Lymnaeoidea</taxon>
        <taxon>Lymnaeidae</taxon>
        <taxon>Lymnaea</taxon>
    </lineage>
</organism>
<proteinExistence type="predicted"/>
<gene>
    <name evidence="7" type="ORF">GSLYS_00007366001</name>
</gene>
<sequence length="359" mass="40222">MDKGILLSGNSSVSSMPELLNTNQMKAVAILSLMTSCLSFIGSGSVFTCAIYHGRVCYPEIFPTFHLALADMLASLFLVTSSAIFLNNLGSGMINFPGSSGPCGYLMTLVTSAYTAAFLLTITYAMEALFRFRQRLKDGTNLDLLAVKAVSNKWMYLAYILAWVVPVCSAIGVMIVTHNLRDTDDFDIPVHILSAQCSSCFANFRFSEEYCWNQVEDGETWHKFIKLIFVVPLLLVVILNMMFYILITKVFKLVAMRRGLLSYHQRQEETLLKKKAMLYQGVFFVCWLPSVILGIVSFIDSYTMKTFFWLLIIQAILGPLQGLLNSIVYGWKRDGFRRALSETSSLLSTNRATAMSVTL</sequence>
<evidence type="ECO:0000256" key="5">
    <source>
        <dbReference type="SAM" id="Phobius"/>
    </source>
</evidence>
<name>A0AAV2HMK6_LYMST</name>
<dbReference type="GO" id="GO:0007189">
    <property type="term" value="P:adenylate cyclase-activating G protein-coupled receptor signaling pathway"/>
    <property type="evidence" value="ECO:0007669"/>
    <property type="project" value="TreeGrafter"/>
</dbReference>
<evidence type="ECO:0000256" key="4">
    <source>
        <dbReference type="ARBA" id="ARBA00023136"/>
    </source>
</evidence>
<dbReference type="AlphaFoldDB" id="A0AAV2HMK6"/>
<dbReference type="Gene3D" id="1.20.1070.10">
    <property type="entry name" value="Rhodopsin 7-helix transmembrane proteins"/>
    <property type="match status" value="1"/>
</dbReference>
<reference evidence="7 8" key="1">
    <citation type="submission" date="2024-04" db="EMBL/GenBank/DDBJ databases">
        <authorList>
            <consortium name="Genoscope - CEA"/>
            <person name="William W."/>
        </authorList>
    </citation>
    <scope>NUCLEOTIDE SEQUENCE [LARGE SCALE GENOMIC DNA]</scope>
</reference>
<evidence type="ECO:0000256" key="1">
    <source>
        <dbReference type="ARBA" id="ARBA00004141"/>
    </source>
</evidence>
<keyword evidence="8" id="KW-1185">Reference proteome</keyword>
<accession>A0AAV2HMK6</accession>
<dbReference type="EMBL" id="CAXITT010000141">
    <property type="protein sequence ID" value="CAL1533348.1"/>
    <property type="molecule type" value="Genomic_DNA"/>
</dbReference>
<evidence type="ECO:0000313" key="7">
    <source>
        <dbReference type="EMBL" id="CAL1533348.1"/>
    </source>
</evidence>
<evidence type="ECO:0000259" key="6">
    <source>
        <dbReference type="PROSITE" id="PS50262"/>
    </source>
</evidence>
<feature type="transmembrane region" description="Helical" evidence="5">
    <location>
        <begin position="276"/>
        <end position="296"/>
    </location>
</feature>
<dbReference type="Proteomes" id="UP001497497">
    <property type="component" value="Unassembled WGS sequence"/>
</dbReference>
<keyword evidence="2 5" id="KW-0812">Transmembrane</keyword>
<dbReference type="PANTHER" id="PTHR23112:SF36">
    <property type="entry name" value="SI:DKEY-30C15.2 PROTEIN"/>
    <property type="match status" value="1"/>
</dbReference>
<evidence type="ECO:0000313" key="8">
    <source>
        <dbReference type="Proteomes" id="UP001497497"/>
    </source>
</evidence>
<feature type="transmembrane region" description="Helical" evidence="5">
    <location>
        <begin position="64"/>
        <end position="85"/>
    </location>
</feature>
<feature type="transmembrane region" description="Helical" evidence="5">
    <location>
        <begin position="105"/>
        <end position="126"/>
    </location>
</feature>
<comment type="caution">
    <text evidence="7">The sequence shown here is derived from an EMBL/GenBank/DDBJ whole genome shotgun (WGS) entry which is preliminary data.</text>
</comment>
<dbReference type="PROSITE" id="PS50262">
    <property type="entry name" value="G_PROTEIN_RECEP_F1_2"/>
    <property type="match status" value="1"/>
</dbReference>